<organism evidence="3 4">
    <name type="scientific">Olivibacter oleidegradans</name>
    <dbReference type="NCBI Taxonomy" id="760123"/>
    <lineage>
        <taxon>Bacteria</taxon>
        <taxon>Pseudomonadati</taxon>
        <taxon>Bacteroidota</taxon>
        <taxon>Sphingobacteriia</taxon>
        <taxon>Sphingobacteriales</taxon>
        <taxon>Sphingobacteriaceae</taxon>
        <taxon>Olivibacter</taxon>
    </lineage>
</organism>
<proteinExistence type="predicted"/>
<dbReference type="NCBIfam" id="TIGR03891">
    <property type="entry name" value="thiopep_ocin"/>
    <property type="match status" value="1"/>
</dbReference>
<feature type="domain" description="Lantibiotic dehydratase N-terminal" evidence="1">
    <location>
        <begin position="44"/>
        <end position="662"/>
    </location>
</feature>
<dbReference type="InterPro" id="IPR006827">
    <property type="entry name" value="Lant_deHydtase_N"/>
</dbReference>
<gene>
    <name evidence="3" type="ORF">ACFFI0_18545</name>
</gene>
<feature type="domain" description="Thiopeptide-type bacteriocin biosynthesis" evidence="2">
    <location>
        <begin position="730"/>
        <end position="992"/>
    </location>
</feature>
<dbReference type="Pfam" id="PF14028">
    <property type="entry name" value="Lant_dehydr_C"/>
    <property type="match status" value="1"/>
</dbReference>
<accession>A0ABV6HN66</accession>
<dbReference type="Proteomes" id="UP001589774">
    <property type="component" value="Unassembled WGS sequence"/>
</dbReference>
<keyword evidence="4" id="KW-1185">Reference proteome</keyword>
<dbReference type="EMBL" id="JBHLWO010000002">
    <property type="protein sequence ID" value="MFC0320333.1"/>
    <property type="molecule type" value="Genomic_DNA"/>
</dbReference>
<sequence>MLSNIEHLGFFLLRLPSLPLQEIQRINADNTASLAENLHDLLSRNPEVLEAISFASKDLYHTYLSWLENGYMPDLKLLVTLYKYVSRMASRATPFGSFAGVCMGHINDNTSTLTLTGHATIYARVSLDHLMRQLHQLQQSQDWLNDIVFYTNNSIYAVGGYFRYIRFETVKDKRTFFQVKLKINPLLKLLYDYAREGRTFSELITFLMDFDIERNEITAYLSKLLDNQFLISELEPTILEDQDIHKLTHKLKGTDAAVVEMRDLLTLSSCPNRIATLDEFPFNVVLPQVDKKFIAKEVNLKQSVIQLIARELCELHPLFTSSIPQELQVFIQKFKRRYEMMEVPLLEVLDGDLGIGYGNLDNQYKSEHPLINNLDISEGKKQLTSKLEEQVMTNALFSGSRHIDLETIYPLLEKRQENSAVAPTCYAIGNLLTKKVEDLDNGNFQFHLAACSGSSAVNLMSRFAYMDEALKNNLRSCAIYEEQCFDNVILADIKHIPENKIGNILRRPKLYSYEIPVLGLTCTKNKKQIPLSDLTVTVRNNQVILFSKKLDKRVIPRLSCAHNFRQGISVYRFLCDLQYQDTPFSIYWNWDIYKRAPFLPRISYKHLILSRARWYIKQRRQFDINWFRQLQKDLRLPNEILIAEGDNELYIDIRTSWGMQLLKDKLALGDVILYESLVHHSTIIKDTNGNAFVNEIIIPFKSIVKKCAFIEMTPLKNKEVKRSFLPGSEWIYIKLYCPQKTADEILAEDIMNLVRQLKEWQLIDKCFFTRYHDPEFHIRLRLHAPNNSKKAYNKLREILRFTMEHLASQNKIWTVQYDTYVRELERYGVDNIEHCESIFSIDSAVVLDFLATLPKDDVNVRWLFGLKAVDQLFNAFGINLSERFELTEEWSLALAREFKIDKVKQKKMNLNYRNHAASIDALLWHQEPSRIFAKDLLEKRFQGITHILQKWKPNKIEVNKLIGSICHMFFNRLFFSDQRANEMVLYSFLAKNYRSRIARSKNESATTFAITTGELCPS</sequence>
<evidence type="ECO:0000259" key="2">
    <source>
        <dbReference type="Pfam" id="PF14028"/>
    </source>
</evidence>
<reference evidence="3 4" key="1">
    <citation type="submission" date="2024-09" db="EMBL/GenBank/DDBJ databases">
        <authorList>
            <person name="Sun Q."/>
            <person name="Mori K."/>
        </authorList>
    </citation>
    <scope>NUCLEOTIDE SEQUENCE [LARGE SCALE GENOMIC DNA]</scope>
    <source>
        <strain evidence="3 4">CCM 7765</strain>
    </source>
</reference>
<evidence type="ECO:0000313" key="4">
    <source>
        <dbReference type="Proteomes" id="UP001589774"/>
    </source>
</evidence>
<comment type="caution">
    <text evidence="3">The sequence shown here is derived from an EMBL/GenBank/DDBJ whole genome shotgun (WGS) entry which is preliminary data.</text>
</comment>
<dbReference type="Pfam" id="PF04738">
    <property type="entry name" value="Lant_dehydr_N"/>
    <property type="match status" value="1"/>
</dbReference>
<evidence type="ECO:0000313" key="3">
    <source>
        <dbReference type="EMBL" id="MFC0320333.1"/>
    </source>
</evidence>
<dbReference type="InterPro" id="IPR023809">
    <property type="entry name" value="Thiopep_bacteriocin_synth_dom"/>
</dbReference>
<dbReference type="RefSeq" id="WP_149105965.1">
    <property type="nucleotide sequence ID" value="NZ_JBHLWO010000002.1"/>
</dbReference>
<evidence type="ECO:0000259" key="1">
    <source>
        <dbReference type="Pfam" id="PF04738"/>
    </source>
</evidence>
<protein>
    <submittedName>
        <fullName evidence="3">Lantibiotic dehydratase</fullName>
    </submittedName>
</protein>
<name>A0ABV6HN66_9SPHI</name>